<protein>
    <submittedName>
        <fullName evidence="3">Uncharacterized protein</fullName>
    </submittedName>
</protein>
<sequence>MMPMYGVLLDEIYFRFGGILPVICNYVPITLGTLQYMIISICSLNRLFVLLGNAGKKKVKMDFYDKLTIFLCIFATIGTFLAYSPIRVPSLRRKRHFVDCVT</sequence>
<evidence type="ECO:0000313" key="2">
    <source>
        <dbReference type="Proteomes" id="UP000887540"/>
    </source>
</evidence>
<feature type="transmembrane region" description="Helical" evidence="1">
    <location>
        <begin position="67"/>
        <end position="86"/>
    </location>
</feature>
<reference evidence="3" key="1">
    <citation type="submission" date="2022-11" db="UniProtKB">
        <authorList>
            <consortium name="WormBaseParasite"/>
        </authorList>
    </citation>
    <scope>IDENTIFICATION</scope>
</reference>
<evidence type="ECO:0000256" key="1">
    <source>
        <dbReference type="SAM" id="Phobius"/>
    </source>
</evidence>
<keyword evidence="1" id="KW-0472">Membrane</keyword>
<keyword evidence="1" id="KW-1133">Transmembrane helix</keyword>
<evidence type="ECO:0000313" key="3">
    <source>
        <dbReference type="WBParaSite" id="ACRNAN_scaffold2237.g30543.t1"/>
    </source>
</evidence>
<dbReference type="Proteomes" id="UP000887540">
    <property type="component" value="Unplaced"/>
</dbReference>
<accession>A0A914DAQ1</accession>
<dbReference type="AlphaFoldDB" id="A0A914DAQ1"/>
<name>A0A914DAQ1_9BILA</name>
<keyword evidence="2" id="KW-1185">Reference proteome</keyword>
<dbReference type="WBParaSite" id="ACRNAN_scaffold2237.g30543.t1">
    <property type="protein sequence ID" value="ACRNAN_scaffold2237.g30543.t1"/>
    <property type="gene ID" value="ACRNAN_scaffold2237.g30543"/>
</dbReference>
<organism evidence="2 3">
    <name type="scientific">Acrobeloides nanus</name>
    <dbReference type="NCBI Taxonomy" id="290746"/>
    <lineage>
        <taxon>Eukaryota</taxon>
        <taxon>Metazoa</taxon>
        <taxon>Ecdysozoa</taxon>
        <taxon>Nematoda</taxon>
        <taxon>Chromadorea</taxon>
        <taxon>Rhabditida</taxon>
        <taxon>Tylenchina</taxon>
        <taxon>Cephalobomorpha</taxon>
        <taxon>Cephaloboidea</taxon>
        <taxon>Cephalobidae</taxon>
        <taxon>Acrobeloides</taxon>
    </lineage>
</organism>
<feature type="transmembrane region" description="Helical" evidence="1">
    <location>
        <begin position="12"/>
        <end position="29"/>
    </location>
</feature>
<keyword evidence="1" id="KW-0812">Transmembrane</keyword>
<proteinExistence type="predicted"/>